<evidence type="ECO:0008006" key="2">
    <source>
        <dbReference type="Google" id="ProtNLM"/>
    </source>
</evidence>
<reference evidence="1" key="1">
    <citation type="submission" date="2018-05" db="EMBL/GenBank/DDBJ databases">
        <authorList>
            <person name="Lanie J.A."/>
            <person name="Ng W.-L."/>
            <person name="Kazmierczak K.M."/>
            <person name="Andrzejewski T.M."/>
            <person name="Davidsen T.M."/>
            <person name="Wayne K.J."/>
            <person name="Tettelin H."/>
            <person name="Glass J.I."/>
            <person name="Rusch D."/>
            <person name="Podicherti R."/>
            <person name="Tsui H.-C.T."/>
            <person name="Winkler M.E."/>
        </authorList>
    </citation>
    <scope>NUCLEOTIDE SEQUENCE</scope>
</reference>
<feature type="non-terminal residue" evidence="1">
    <location>
        <position position="1"/>
    </location>
</feature>
<protein>
    <recommendedName>
        <fullName evidence="2">DNA polymerase III delta N-terminal domain-containing protein</fullName>
    </recommendedName>
</protein>
<dbReference type="Gene3D" id="3.40.50.300">
    <property type="entry name" value="P-loop containing nucleotide triphosphate hydrolases"/>
    <property type="match status" value="1"/>
</dbReference>
<feature type="non-terminal residue" evidence="1">
    <location>
        <position position="132"/>
    </location>
</feature>
<dbReference type="EMBL" id="UINC01098266">
    <property type="protein sequence ID" value="SVC56659.1"/>
    <property type="molecule type" value="Genomic_DNA"/>
</dbReference>
<dbReference type="AlphaFoldDB" id="A0A382N653"/>
<accession>A0A382N653</accession>
<organism evidence="1">
    <name type="scientific">marine metagenome</name>
    <dbReference type="NCBI Taxonomy" id="408172"/>
    <lineage>
        <taxon>unclassified sequences</taxon>
        <taxon>metagenomes</taxon>
        <taxon>ecological metagenomes</taxon>
    </lineage>
</organism>
<proteinExistence type="predicted"/>
<evidence type="ECO:0000313" key="1">
    <source>
        <dbReference type="EMBL" id="SVC56659.1"/>
    </source>
</evidence>
<dbReference type="InterPro" id="IPR027417">
    <property type="entry name" value="P-loop_NTPase"/>
</dbReference>
<name>A0A382N653_9ZZZZ</name>
<sequence>VKVLTRNLNAFLNKPPDHVLAVLIYGKDAGLVHERVLRIIRAVVGDAADPFRVSELGSSEILSDPSKLADEFTAQCLVGGRRVVRIRLGSENLSDSLRALFKLPKQNTLIVLEAGFLRASSSVRRFMEKEAK</sequence>
<gene>
    <name evidence="1" type="ORF">METZ01_LOCUS309513</name>
</gene>